<dbReference type="SUPFAM" id="SSF88659">
    <property type="entry name" value="Sigma3 and sigma4 domains of RNA polymerase sigma factors"/>
    <property type="match status" value="1"/>
</dbReference>
<feature type="domain" description="RNA polymerase sigma-70 region 2" evidence="5">
    <location>
        <begin position="14"/>
        <end position="77"/>
    </location>
</feature>
<dbReference type="InterPro" id="IPR036388">
    <property type="entry name" value="WH-like_DNA-bd_sf"/>
</dbReference>
<keyword evidence="8" id="KW-1185">Reference proteome</keyword>
<dbReference type="InterPro" id="IPR013324">
    <property type="entry name" value="RNA_pol_sigma_r3/r4-like"/>
</dbReference>
<keyword evidence="2" id="KW-0805">Transcription regulation</keyword>
<dbReference type="Gene3D" id="1.10.10.10">
    <property type="entry name" value="Winged helix-like DNA-binding domain superfamily/Winged helix DNA-binding domain"/>
    <property type="match status" value="1"/>
</dbReference>
<protein>
    <submittedName>
        <fullName evidence="7">Sigma-70 family RNA polymerase sigma factor</fullName>
    </submittedName>
</protein>
<dbReference type="PANTHER" id="PTHR43133">
    <property type="entry name" value="RNA POLYMERASE ECF-TYPE SIGMA FACTO"/>
    <property type="match status" value="1"/>
</dbReference>
<evidence type="ECO:0000256" key="2">
    <source>
        <dbReference type="ARBA" id="ARBA00023015"/>
    </source>
</evidence>
<dbReference type="Pfam" id="PF08281">
    <property type="entry name" value="Sigma70_r4_2"/>
    <property type="match status" value="1"/>
</dbReference>
<dbReference type="InterPro" id="IPR013249">
    <property type="entry name" value="RNA_pol_sigma70_r4_t2"/>
</dbReference>
<keyword evidence="4" id="KW-0804">Transcription</keyword>
<dbReference type="InterPro" id="IPR039425">
    <property type="entry name" value="RNA_pol_sigma-70-like"/>
</dbReference>
<organism evidence="7 8">
    <name type="scientific">Duganella qianjiadongensis</name>
    <dbReference type="NCBI Taxonomy" id="2692176"/>
    <lineage>
        <taxon>Bacteria</taxon>
        <taxon>Pseudomonadati</taxon>
        <taxon>Pseudomonadota</taxon>
        <taxon>Betaproteobacteria</taxon>
        <taxon>Burkholderiales</taxon>
        <taxon>Oxalobacteraceae</taxon>
        <taxon>Telluria group</taxon>
        <taxon>Duganella</taxon>
    </lineage>
</organism>
<gene>
    <name evidence="7" type="ORF">GTP27_11465</name>
</gene>
<reference evidence="7 8" key="1">
    <citation type="submission" date="2019-12" db="EMBL/GenBank/DDBJ databases">
        <title>Novel species isolated from a subtropical stream in China.</title>
        <authorList>
            <person name="Lu H."/>
        </authorList>
    </citation>
    <scope>NUCLEOTIDE SEQUENCE [LARGE SCALE GENOMIC DNA]</scope>
    <source>
        <strain evidence="7 8">CY13W</strain>
    </source>
</reference>
<evidence type="ECO:0000259" key="6">
    <source>
        <dbReference type="Pfam" id="PF08281"/>
    </source>
</evidence>
<dbReference type="InterPro" id="IPR007627">
    <property type="entry name" value="RNA_pol_sigma70_r2"/>
</dbReference>
<dbReference type="InterPro" id="IPR013325">
    <property type="entry name" value="RNA_pol_sigma_r2"/>
</dbReference>
<keyword evidence="3" id="KW-0731">Sigma factor</keyword>
<comment type="caution">
    <text evidence="7">The sequence shown here is derived from an EMBL/GenBank/DDBJ whole genome shotgun (WGS) entry which is preliminary data.</text>
</comment>
<evidence type="ECO:0000313" key="7">
    <source>
        <dbReference type="EMBL" id="MYM39944.1"/>
    </source>
</evidence>
<evidence type="ECO:0000256" key="1">
    <source>
        <dbReference type="ARBA" id="ARBA00010641"/>
    </source>
</evidence>
<proteinExistence type="inferred from homology"/>
<feature type="domain" description="RNA polymerase sigma factor 70 region 4 type 2" evidence="6">
    <location>
        <begin position="112"/>
        <end position="160"/>
    </location>
</feature>
<dbReference type="PANTHER" id="PTHR43133:SF45">
    <property type="entry name" value="RNA POLYMERASE ECF-TYPE SIGMA FACTOR"/>
    <property type="match status" value="1"/>
</dbReference>
<dbReference type="Pfam" id="PF04542">
    <property type="entry name" value="Sigma70_r2"/>
    <property type="match status" value="1"/>
</dbReference>
<dbReference type="InterPro" id="IPR014284">
    <property type="entry name" value="RNA_pol_sigma-70_dom"/>
</dbReference>
<dbReference type="EMBL" id="WWCM01000007">
    <property type="protein sequence ID" value="MYM39944.1"/>
    <property type="molecule type" value="Genomic_DNA"/>
</dbReference>
<evidence type="ECO:0000256" key="4">
    <source>
        <dbReference type="ARBA" id="ARBA00023163"/>
    </source>
</evidence>
<accession>A0ABW9VK18</accession>
<comment type="similarity">
    <text evidence="1">Belongs to the sigma-70 factor family. ECF subfamily.</text>
</comment>
<dbReference type="RefSeq" id="WP_161039319.1">
    <property type="nucleotide sequence ID" value="NZ_WWCM01000007.1"/>
</dbReference>
<dbReference type="Proteomes" id="UP000478090">
    <property type="component" value="Unassembled WGS sequence"/>
</dbReference>
<evidence type="ECO:0000313" key="8">
    <source>
        <dbReference type="Proteomes" id="UP000478090"/>
    </source>
</evidence>
<sequence length="174" mass="19851">MNSTNHSPLYQQAVQDYGADIARFTAGYERDPARRRELLQEVHLALWQSLAQYKTDCSLRTWVYRVAHNVGVSHIQRSLRNAERNCLTLEEIEHMSSDTAEIAQTERRLDLQKVLALIHRLAPLDRQVMLLYLEDMDAAGIADITGLSARNVATKVHRIKTVLANQLGMERKTA</sequence>
<dbReference type="SUPFAM" id="SSF88946">
    <property type="entry name" value="Sigma2 domain of RNA polymerase sigma factors"/>
    <property type="match status" value="1"/>
</dbReference>
<evidence type="ECO:0000259" key="5">
    <source>
        <dbReference type="Pfam" id="PF04542"/>
    </source>
</evidence>
<dbReference type="NCBIfam" id="TIGR02937">
    <property type="entry name" value="sigma70-ECF"/>
    <property type="match status" value="1"/>
</dbReference>
<dbReference type="Gene3D" id="1.10.1740.10">
    <property type="match status" value="1"/>
</dbReference>
<evidence type="ECO:0000256" key="3">
    <source>
        <dbReference type="ARBA" id="ARBA00023082"/>
    </source>
</evidence>
<name>A0ABW9VK18_9BURK</name>